<evidence type="ECO:0000313" key="1">
    <source>
        <dbReference type="EMBL" id="ANY15892.1"/>
    </source>
</evidence>
<dbReference type="EMBL" id="CP016440">
    <property type="protein sequence ID" value="ANY15892.1"/>
    <property type="molecule type" value="Genomic_DNA"/>
</dbReference>
<reference evidence="1 4" key="2">
    <citation type="submission" date="2016-07" db="EMBL/GenBank/DDBJ databases">
        <title>Complete genome sequences of Bordetella pseudohinzii.</title>
        <authorList>
            <person name="Spilker T."/>
            <person name="Darrah R."/>
            <person name="LiPuma J.J."/>
        </authorList>
    </citation>
    <scope>NUCLEOTIDE SEQUENCE [LARGE SCALE GENOMIC DNA]</scope>
    <source>
        <strain evidence="1 4">HI4681</strain>
    </source>
</reference>
<proteinExistence type="predicted"/>
<evidence type="ECO:0000313" key="3">
    <source>
        <dbReference type="Proteomes" id="UP000053096"/>
    </source>
</evidence>
<keyword evidence="4" id="KW-1185">Reference proteome</keyword>
<dbReference type="Proteomes" id="UP000053096">
    <property type="component" value="Unassembled WGS sequence"/>
</dbReference>
<evidence type="ECO:0000313" key="2">
    <source>
        <dbReference type="EMBL" id="CUI46759.1"/>
    </source>
</evidence>
<dbReference type="KEGG" id="bpdz:BBN53_08285"/>
<organism evidence="2 3">
    <name type="scientific">Bordetella pseudohinzii</name>
    <dbReference type="NCBI Taxonomy" id="1331258"/>
    <lineage>
        <taxon>Bacteria</taxon>
        <taxon>Pseudomonadati</taxon>
        <taxon>Pseudomonadota</taxon>
        <taxon>Betaproteobacteria</taxon>
        <taxon>Burkholderiales</taxon>
        <taxon>Alcaligenaceae</taxon>
        <taxon>Bordetella</taxon>
    </lineage>
</organism>
<accession>A0A0M7D264</accession>
<name>A0A0J6C269_9BORD</name>
<dbReference type="AlphaFoldDB" id="A0A0J6C269"/>
<dbReference type="OrthoDB" id="9810174at2"/>
<dbReference type="RefSeq" id="WP_048026442.1">
    <property type="nucleotide sequence ID" value="NZ_CAJGUP010000096.1"/>
</dbReference>
<gene>
    <name evidence="1" type="ORF">BBN53_08285</name>
    <name evidence="2" type="ORF">ERS370011_00755</name>
</gene>
<evidence type="ECO:0000313" key="4">
    <source>
        <dbReference type="Proteomes" id="UP000092950"/>
    </source>
</evidence>
<sequence>MRRIDTVDGQFEAGDPTIRKPGSRLPSWFMNMLQDELCNVVEMSGLELDPGDPAQLYQAIQRLVAEGQGGFLVRRATIPTEKIADEVYVAGWGEMVWVETSYFTGYRSPLCGRPVDGHTQVPLVREVDAVGGLLSKAAYAGLWGYAQEENLVVSQTTWTANIGAHYFVDVSGTQFRVPDLRNMFRRYTGTDADTANARIFGSRQAESVNSGGLPLNVANRTWAMTGGQTGSSQIYYGSDASSVYGLAAALFGGNETRPANVAFHPRIHA</sequence>
<reference evidence="2 3" key="1">
    <citation type="submission" date="2015-09" db="EMBL/GenBank/DDBJ databases">
        <authorList>
            <person name="Jackson K.R."/>
            <person name="Lunt B.L."/>
            <person name="Fisher J.N.B."/>
            <person name="Gardner A.V."/>
            <person name="Bailey M.E."/>
            <person name="Deus L.M."/>
            <person name="Earl A.S."/>
            <person name="Gibby P.D."/>
            <person name="Hartmann K.A."/>
            <person name="Liu J.E."/>
            <person name="Manci A.M."/>
            <person name="Nielsen D.A."/>
            <person name="Solomon M.B."/>
            <person name="Breakwell D.P."/>
            <person name="Burnett S.H."/>
            <person name="Grose J.H."/>
        </authorList>
    </citation>
    <scope>NUCLEOTIDE SEQUENCE [LARGE SCALE GENOMIC DNA]</scope>
    <source>
        <strain evidence="2 3">2789STDY5608636</strain>
    </source>
</reference>
<dbReference type="Proteomes" id="UP000092950">
    <property type="component" value="Chromosome"/>
</dbReference>
<dbReference type="SUPFAM" id="SSF88874">
    <property type="entry name" value="Receptor-binding domain of short tail fibre protein gp12"/>
    <property type="match status" value="1"/>
</dbReference>
<protein>
    <submittedName>
        <fullName evidence="1">Phage tail protein</fullName>
    </submittedName>
</protein>
<dbReference type="EMBL" id="CYTV01000001">
    <property type="protein sequence ID" value="CUI46759.1"/>
    <property type="molecule type" value="Genomic_DNA"/>
</dbReference>
<accession>A0A0J6C269</accession>